<dbReference type="RefSeq" id="WP_179845277.1">
    <property type="nucleotide sequence ID" value="NZ_JACCBA010000001.1"/>
</dbReference>
<keyword evidence="2" id="KW-1185">Reference proteome</keyword>
<evidence type="ECO:0000313" key="1">
    <source>
        <dbReference type="EMBL" id="NYD48343.1"/>
    </source>
</evidence>
<reference evidence="1 2" key="1">
    <citation type="submission" date="2020-07" db="EMBL/GenBank/DDBJ databases">
        <title>Sequencing the genomes of 1000 actinobacteria strains.</title>
        <authorList>
            <person name="Klenk H.-P."/>
        </authorList>
    </citation>
    <scope>NUCLEOTIDE SEQUENCE [LARGE SCALE GENOMIC DNA]</scope>
    <source>
        <strain evidence="1 2">DSM 40398</strain>
    </source>
</reference>
<protein>
    <recommendedName>
        <fullName evidence="3">DUF1579 domain-containing protein</fullName>
    </recommendedName>
</protein>
<organism evidence="1 2">
    <name type="scientific">Actinomadura luteofluorescens</name>
    <dbReference type="NCBI Taxonomy" id="46163"/>
    <lineage>
        <taxon>Bacteria</taxon>
        <taxon>Bacillati</taxon>
        <taxon>Actinomycetota</taxon>
        <taxon>Actinomycetes</taxon>
        <taxon>Streptosporangiales</taxon>
        <taxon>Thermomonosporaceae</taxon>
        <taxon>Actinomadura</taxon>
    </lineage>
</organism>
<evidence type="ECO:0000313" key="2">
    <source>
        <dbReference type="Proteomes" id="UP000529783"/>
    </source>
</evidence>
<dbReference type="Proteomes" id="UP000529783">
    <property type="component" value="Unassembled WGS sequence"/>
</dbReference>
<evidence type="ECO:0008006" key="3">
    <source>
        <dbReference type="Google" id="ProtNLM"/>
    </source>
</evidence>
<dbReference type="EMBL" id="JACCBA010000001">
    <property type="protein sequence ID" value="NYD48343.1"/>
    <property type="molecule type" value="Genomic_DNA"/>
</dbReference>
<name>A0A7Y9EIH9_9ACTN</name>
<sequence length="145" mass="16142">MATMPPNPALEALDVLLGEWTAEVPQFGDARGRVTIDRLEGGAFLRIRSQPPPPAPTATQLVGLDDSSGLYTVLYYDSRGVSRVYRMSFDGGVWKMWREAPGFDQRFTGTLSADGRGIQAAWEKSLDNETWEHDFDIIYTKRADG</sequence>
<comment type="caution">
    <text evidence="1">The sequence shown here is derived from an EMBL/GenBank/DDBJ whole genome shotgun (WGS) entry which is preliminary data.</text>
</comment>
<accession>A0A7Y9EIH9</accession>
<proteinExistence type="predicted"/>
<gene>
    <name evidence="1" type="ORF">BJY14_004326</name>
</gene>
<dbReference type="AlphaFoldDB" id="A0A7Y9EIH9"/>